<dbReference type="InterPro" id="IPR024185">
    <property type="entry name" value="FTHF_cligase-like_sf"/>
</dbReference>
<dbReference type="InterPro" id="IPR009051">
    <property type="entry name" value="Helical_ferredxn"/>
</dbReference>
<dbReference type="KEGG" id="cpsk:Q0N40_06785"/>
<sequence>MTISLGMPTMPPTAPDGVGNLRGTERFPQAARHDLKNSVQRHNLRMATHTIRDKRARVVGEIDDWQQLRHAGSAIKRDVMARMPELLEQFEEAVTARGGHVHWARDAKEANEIITGLVKETGEKKVVKIKSMATMEIGLNDALKEAGIEARETDLAELIVQLGHDRPSHIVVPAIHRNRAEIRDIFIKEMPNTDESLTDNPADLAEASRLFLRKQFMDAKVAISGANFGIAETGTLSIVESEGNGRMCLTLPETLISVMGIEKLLPTFKDLEVFLQLLPRSSTGERMNPYTSLWSETTENDGPKNFHIVLIDNGRTHALANAIGREALKCIRCSACLNVCPVYERAGGHAYGSTYPGPIGAILTPQLAGMESAEDPNASLPYASSLCGACFEVCPVEIDIPSALLELRHQKIEHHRPKFEGMIMSSMGLVFGNKQIWNFSARAAVLGRALGWPKGKITSLPGFLSGWSNVRDTAIPPKKSFRAWFASEEGKRTLAAARKEGIPDNSFRHADHNTGDAAEVKVSEPGERKNSSKPLEHVLDDATSNSQAHDDSSAKNSSKEGK</sequence>
<evidence type="ECO:0000256" key="6">
    <source>
        <dbReference type="ARBA" id="ARBA00023004"/>
    </source>
</evidence>
<keyword evidence="3" id="KW-0479">Metal-binding</keyword>
<dbReference type="SUPFAM" id="SSF54862">
    <property type="entry name" value="4Fe-4S ferredoxins"/>
    <property type="match status" value="1"/>
</dbReference>
<keyword evidence="2" id="KW-0004">4Fe-4S</keyword>
<accession>A0AAU0PYC2</accession>
<dbReference type="Gene3D" id="1.10.1060.10">
    <property type="entry name" value="Alpha-helical ferredoxin"/>
    <property type="match status" value="1"/>
</dbReference>
<dbReference type="InterPro" id="IPR037171">
    <property type="entry name" value="NagB/RpiA_transferase-like"/>
</dbReference>
<feature type="region of interest" description="Disordered" evidence="8">
    <location>
        <begin position="500"/>
        <end position="562"/>
    </location>
</feature>
<dbReference type="PROSITE" id="PS51379">
    <property type="entry name" value="4FE4S_FER_2"/>
    <property type="match status" value="1"/>
</dbReference>
<evidence type="ECO:0000256" key="2">
    <source>
        <dbReference type="ARBA" id="ARBA00022485"/>
    </source>
</evidence>
<reference evidence="10 11" key="1">
    <citation type="submission" date="2023-10" db="EMBL/GenBank/DDBJ databases">
        <title>complete genome sequence of Corynebacterium pseudokroppenstedtii P15-C1.</title>
        <authorList>
            <person name="Bruggemann H."/>
            <person name="Poehlein A."/>
        </authorList>
    </citation>
    <scope>NUCLEOTIDE SEQUENCE [LARGE SCALE GENOMIC DNA]</scope>
    <source>
        <strain evidence="10 11">P15_C1</strain>
    </source>
</reference>
<evidence type="ECO:0000256" key="3">
    <source>
        <dbReference type="ARBA" id="ARBA00022723"/>
    </source>
</evidence>
<protein>
    <submittedName>
        <fullName evidence="10">LutB/LldF family L-lactate oxidation iron-sulfur protein</fullName>
    </submittedName>
</protein>
<evidence type="ECO:0000259" key="9">
    <source>
        <dbReference type="PROSITE" id="PS51379"/>
    </source>
</evidence>
<dbReference type="Proteomes" id="UP001174314">
    <property type="component" value="Chromosome"/>
</dbReference>
<evidence type="ECO:0000256" key="1">
    <source>
        <dbReference type="ARBA" id="ARBA00022448"/>
    </source>
</evidence>
<dbReference type="InterPro" id="IPR003741">
    <property type="entry name" value="LUD_dom"/>
</dbReference>
<organism evidence="10 11">
    <name type="scientific">Corynebacterium pseudokroppenstedtii</name>
    <dbReference type="NCBI Taxonomy" id="2804917"/>
    <lineage>
        <taxon>Bacteria</taxon>
        <taxon>Bacillati</taxon>
        <taxon>Actinomycetota</taxon>
        <taxon>Actinomycetes</taxon>
        <taxon>Mycobacteriales</taxon>
        <taxon>Corynebacteriaceae</taxon>
        <taxon>Corynebacterium</taxon>
    </lineage>
</organism>
<evidence type="ECO:0000256" key="8">
    <source>
        <dbReference type="SAM" id="MobiDB-lite"/>
    </source>
</evidence>
<dbReference type="PROSITE" id="PS00198">
    <property type="entry name" value="4FE4S_FER_1"/>
    <property type="match status" value="1"/>
</dbReference>
<dbReference type="GO" id="GO:0006089">
    <property type="term" value="P:lactate metabolic process"/>
    <property type="evidence" value="ECO:0007669"/>
    <property type="project" value="InterPro"/>
</dbReference>
<evidence type="ECO:0000256" key="5">
    <source>
        <dbReference type="ARBA" id="ARBA00022982"/>
    </source>
</evidence>
<keyword evidence="11" id="KW-1185">Reference proteome</keyword>
<dbReference type="InterPro" id="IPR017896">
    <property type="entry name" value="4Fe4S_Fe-S-bd"/>
</dbReference>
<dbReference type="SUPFAM" id="SSF100950">
    <property type="entry name" value="NagB/RpiA/CoA transferase-like"/>
    <property type="match status" value="1"/>
</dbReference>
<dbReference type="EMBL" id="CP137757">
    <property type="protein sequence ID" value="WPF24261.1"/>
    <property type="molecule type" value="Genomic_DNA"/>
</dbReference>
<keyword evidence="7" id="KW-0411">Iron-sulfur</keyword>
<keyword evidence="5" id="KW-0249">Electron transport</keyword>
<dbReference type="Gene3D" id="3.40.50.10420">
    <property type="entry name" value="NagB/RpiA/CoA transferase-like"/>
    <property type="match status" value="1"/>
</dbReference>
<feature type="compositionally biased region" description="Basic and acidic residues" evidence="8">
    <location>
        <begin position="500"/>
        <end position="540"/>
    </location>
</feature>
<keyword evidence="4" id="KW-0677">Repeat</keyword>
<dbReference type="PANTHER" id="PTHR47153:SF2">
    <property type="entry name" value="LACTATE UTILIZATION PROTEIN B"/>
    <property type="match status" value="1"/>
</dbReference>
<feature type="compositionally biased region" description="Basic and acidic residues" evidence="8">
    <location>
        <begin position="548"/>
        <end position="562"/>
    </location>
</feature>
<keyword evidence="6" id="KW-0408">Iron</keyword>
<dbReference type="NCBIfam" id="TIGR00273">
    <property type="entry name" value="LutB/LldF family L-lactate oxidation iron-sulfur protein"/>
    <property type="match status" value="1"/>
</dbReference>
<dbReference type="Pfam" id="PF02589">
    <property type="entry name" value="LUD_dom"/>
    <property type="match status" value="1"/>
</dbReference>
<dbReference type="RefSeq" id="WP_221923651.1">
    <property type="nucleotide sequence ID" value="NZ_CP137757.1"/>
</dbReference>
<dbReference type="AlphaFoldDB" id="A0AAU0PYC2"/>
<evidence type="ECO:0000313" key="10">
    <source>
        <dbReference type="EMBL" id="WPF24261.1"/>
    </source>
</evidence>
<evidence type="ECO:0000256" key="4">
    <source>
        <dbReference type="ARBA" id="ARBA00022737"/>
    </source>
</evidence>
<dbReference type="InterPro" id="IPR017900">
    <property type="entry name" value="4Fe4S_Fe_S_CS"/>
</dbReference>
<gene>
    <name evidence="10" type="ORF">Q0N40_06785</name>
</gene>
<name>A0AAU0PYC2_9CORY</name>
<dbReference type="GO" id="GO:0046872">
    <property type="term" value="F:metal ion binding"/>
    <property type="evidence" value="ECO:0007669"/>
    <property type="project" value="UniProtKB-KW"/>
</dbReference>
<proteinExistence type="predicted"/>
<dbReference type="PANTHER" id="PTHR47153">
    <property type="entry name" value="LACTATE UTILIZATION PROTEIN B"/>
    <property type="match status" value="1"/>
</dbReference>
<feature type="domain" description="4Fe-4S ferredoxin-type" evidence="9">
    <location>
        <begin position="321"/>
        <end position="342"/>
    </location>
</feature>
<dbReference type="InterPro" id="IPR004452">
    <property type="entry name" value="LutB/LldF"/>
</dbReference>
<dbReference type="GO" id="GO:0051539">
    <property type="term" value="F:4 iron, 4 sulfur cluster binding"/>
    <property type="evidence" value="ECO:0007669"/>
    <property type="project" value="UniProtKB-KW"/>
</dbReference>
<evidence type="ECO:0000313" key="11">
    <source>
        <dbReference type="Proteomes" id="UP001174314"/>
    </source>
</evidence>
<evidence type="ECO:0000256" key="7">
    <source>
        <dbReference type="ARBA" id="ARBA00023014"/>
    </source>
</evidence>
<dbReference type="Pfam" id="PF13183">
    <property type="entry name" value="Fer4_8"/>
    <property type="match status" value="1"/>
</dbReference>
<keyword evidence="1" id="KW-0813">Transport</keyword>